<feature type="region of interest" description="Disordered" evidence="7">
    <location>
        <begin position="1575"/>
        <end position="1596"/>
    </location>
</feature>
<evidence type="ECO:0000259" key="11">
    <source>
        <dbReference type="PROSITE" id="PS50200"/>
    </source>
</evidence>
<dbReference type="Pfam" id="PF00620">
    <property type="entry name" value="RhoGAP"/>
    <property type="match status" value="1"/>
</dbReference>
<dbReference type="Proteomes" id="UP001369086">
    <property type="component" value="Unassembled WGS sequence"/>
</dbReference>
<dbReference type="Gene3D" id="3.10.20.90">
    <property type="entry name" value="Phosphatidylinositol 3-kinase Catalytic Subunit, Chain A, domain 1"/>
    <property type="match status" value="1"/>
</dbReference>
<dbReference type="SMART" id="SM00233">
    <property type="entry name" value="PH"/>
    <property type="match status" value="5"/>
</dbReference>
<dbReference type="CDD" id="cd13259">
    <property type="entry name" value="PH5_ARAP"/>
    <property type="match status" value="1"/>
</dbReference>
<dbReference type="InterPro" id="IPR000198">
    <property type="entry name" value="RhoGAP_dom"/>
</dbReference>
<feature type="domain" description="Arf-GAP" evidence="10">
    <location>
        <begin position="623"/>
        <end position="758"/>
    </location>
</feature>
<dbReference type="InterPro" id="IPR029071">
    <property type="entry name" value="Ubiquitin-like_domsf"/>
</dbReference>
<feature type="domain" description="PH" evidence="8">
    <location>
        <begin position="1377"/>
        <end position="1480"/>
    </location>
</feature>
<dbReference type="InterPro" id="IPR001660">
    <property type="entry name" value="SAM"/>
</dbReference>
<dbReference type="SUPFAM" id="SSF47769">
    <property type="entry name" value="SAM/Pointed domain"/>
    <property type="match status" value="1"/>
</dbReference>
<dbReference type="PROSITE" id="PS50003">
    <property type="entry name" value="PH_DOMAIN"/>
    <property type="match status" value="5"/>
</dbReference>
<feature type="domain" description="SAM" evidence="9">
    <location>
        <begin position="7"/>
        <end position="71"/>
    </location>
</feature>
<dbReference type="InterPro" id="IPR052227">
    <property type="entry name" value="Arf-Rho-GAP_ANK-PH_domain"/>
</dbReference>
<feature type="region of interest" description="Disordered" evidence="7">
    <location>
        <begin position="82"/>
        <end position="115"/>
    </location>
</feature>
<dbReference type="InterPro" id="IPR038508">
    <property type="entry name" value="ArfGAP_dom_sf"/>
</dbReference>
<evidence type="ECO:0000256" key="5">
    <source>
        <dbReference type="ARBA" id="ARBA00022737"/>
    </source>
</evidence>
<keyword evidence="2" id="KW-0343">GTPase activation</keyword>
<dbReference type="InterPro" id="IPR001849">
    <property type="entry name" value="PH_domain"/>
</dbReference>
<evidence type="ECO:0000256" key="7">
    <source>
        <dbReference type="SAM" id="MobiDB-lite"/>
    </source>
</evidence>
<dbReference type="Pfam" id="PF00169">
    <property type="entry name" value="PH"/>
    <property type="match status" value="4"/>
</dbReference>
<dbReference type="InterPro" id="IPR000159">
    <property type="entry name" value="RA_dom"/>
</dbReference>
<dbReference type="Gene3D" id="1.10.555.10">
    <property type="entry name" value="Rho GTPase activation protein"/>
    <property type="match status" value="1"/>
</dbReference>
<dbReference type="SUPFAM" id="SSF48350">
    <property type="entry name" value="GTPase activation domain, GAP"/>
    <property type="match status" value="1"/>
</dbReference>
<accession>A0ABR1A963</accession>
<evidence type="ECO:0000256" key="1">
    <source>
        <dbReference type="ARBA" id="ARBA00004496"/>
    </source>
</evidence>
<dbReference type="PROSITE" id="PS50200">
    <property type="entry name" value="RA"/>
    <property type="match status" value="1"/>
</dbReference>
<feature type="domain" description="Ras-associating" evidence="11">
    <location>
        <begin position="1270"/>
        <end position="1364"/>
    </location>
</feature>
<feature type="domain" description="PH" evidence="8">
    <location>
        <begin position="958"/>
        <end position="1056"/>
    </location>
</feature>
<dbReference type="Pfam" id="PF00788">
    <property type="entry name" value="RA"/>
    <property type="match status" value="1"/>
</dbReference>
<sequence>MMSSSTDTGEDIRVWLESIHLQQYISGFIQAGYHTLEDCADLNNEVLLHIGVTPTGHRKRILNHLQSLPLLDCSDRVAVDESETKATPAGTGGYDSSLQTRVSSEKIGGQPTPKTRTIYSKGRNAVKGPEILSKAQDDGHYIEPYSQSHNIEAKSANLVCGSQTEQGKPQTCCIQSEPPFSSLSSLCPISENEHSFEEPIYNPFKGKMVVNELYSERTDLVGQAPMQPVSRSFKLRHRPVPQIPFHTVAPLEDKNLLKRRNAELSSICNVQNISNAALQKASLEFTPSPICPYGETFLYNNPGQYQENSPQEMEEQLQSWKLCSKESDITDSQDKAQTQQKDTSLSKQDYSDLEYSTVKWCSRTFTRRSPERTKYDSFTLETFHQTHSHHSAYSMEYSLPCDVVGARARNNLPARIDSEISPYACYYGSSKRRSLKGWLDKLSPQGKCVFQKRWVKFDGENLSYFNNDKEMYSKGLIPLSAINTVRPLGDSKFEVVTSHRTFVFRVEKEGDRHDWINTLLIALRTRSRISQGSFKRTFDRCGYLELRGHKGKIFMVLVGTKVRLCKNEQDFKSGLAITVIGLDVTTVNDLERKCFELNTPFRNFCFAADSEREKQEWIEAVQESIAETLSDYEVAEKIWFNESNRSCADCCAPKPEWASINLCVVICKKCAAQHRSLGSNISKVRSLKLDTSIWNNELVELFLVVGNRGSNSFWAANLPQEEQLDSDGSPEQRNAFIVKKYRDRKFRKILSDFVNQEQLNQALCVSVLQQDALETMSLVFSGADVMCATGDPIHCTPYLLAQTAGHRLQMEFLYHNKLSDFPKLDPVYERRFNHDASSFMHGFLYEAVNIAKSFTEKKLKDDMSRRWCTLEGGFLSYYENDKTATPNGRIDISEVVCLAVDKTEYIMGVGAIFTFEIYLLSERAFLFGTQTTGSQSDWAQAITKHFIPSAVENLSEKDYELIGRLYYKEGRNLYHWGVGWFALDKSCLYFCDELDRAEVESLQLKRLQELTVSTQLEGGERIDVLLLVESGRTLYIHGNTKLDFMVWYSAIQKAAGTNSNALPDQQLSKNDIPIIVESCIAFVTQYGLCYEGIYQKNGNPALVAQLLERFRKDARNVKLRAGQHQLEDVTDVLKCFLFKIYDALLTKELYPYWISVLDLENKKGRIEKYTTFIRSLPRVNRTTLSALIGHLYRVQKCSNMNQMCTHNLALVFSSCLFQTEGQTSQEVTVIEDFINNYAELFDVNEYQVKQMEIENSFITKLKDTLYSQAGDIIIEVYLERKVPEHCLNVKVSPTMKAEELADCVLEMKNIVPDQNDVWTTFEAIENGELERPLHYREKVLEQVLEWSSLEEPGSAFLIVKNVKAANVDRLLQGNTKGFIKSGYMKFKEGPSKLLSGNKFQDRYFILRDEKLLQFRDIKSTKPEKEISVKSFKFYLGLKKRLKPPTCWGFTIYTEKQQWYLCCDGQDIQMEWMMGILRVQNGDDLWSLGRTHHLPVEHKSTKVGGVSFIPAVQQQNIGEMNVKQIDRKSDNCNAEGSCEEDANASLKQKASLVADCLKQKEASTSNVNIVKPNKRTRGYQAHSDPSRNNAKHGIVRDKSPLNMSPNAMYRCEAQLPPSLLQELNTVLSKNNRGAKKK</sequence>
<dbReference type="Pfam" id="PF01412">
    <property type="entry name" value="ArfGap"/>
    <property type="match status" value="1"/>
</dbReference>
<dbReference type="PANTHER" id="PTHR45899">
    <property type="entry name" value="RHO GTPASE ACTIVATING PROTEIN AT 15B, ISOFORM C"/>
    <property type="match status" value="1"/>
</dbReference>
<feature type="domain" description="Rho-GAP" evidence="12">
    <location>
        <begin position="1065"/>
        <end position="1241"/>
    </location>
</feature>
<evidence type="ECO:0000259" key="10">
    <source>
        <dbReference type="PROSITE" id="PS50115"/>
    </source>
</evidence>
<dbReference type="Gene3D" id="2.30.29.30">
    <property type="entry name" value="Pleckstrin-homology domain (PH domain)/Phosphotyrosine-binding domain (PTB)"/>
    <property type="match status" value="5"/>
</dbReference>
<dbReference type="Gene3D" id="1.10.150.50">
    <property type="entry name" value="Transcription Factor, Ets-1"/>
    <property type="match status" value="1"/>
</dbReference>
<evidence type="ECO:0000256" key="2">
    <source>
        <dbReference type="ARBA" id="ARBA00022468"/>
    </source>
</evidence>
<keyword evidence="14" id="KW-1185">Reference proteome</keyword>
<dbReference type="SUPFAM" id="SSF57863">
    <property type="entry name" value="ArfGap/RecO-like zinc finger"/>
    <property type="match status" value="1"/>
</dbReference>
<dbReference type="PROSITE" id="PS50105">
    <property type="entry name" value="SAM_DOMAIN"/>
    <property type="match status" value="1"/>
</dbReference>
<dbReference type="SMART" id="SM00454">
    <property type="entry name" value="SAM"/>
    <property type="match status" value="1"/>
</dbReference>
<evidence type="ECO:0000256" key="6">
    <source>
        <dbReference type="PROSITE-ProRule" id="PRU00288"/>
    </source>
</evidence>
<feature type="domain" description="PH" evidence="8">
    <location>
        <begin position="537"/>
        <end position="626"/>
    </location>
</feature>
<keyword evidence="3" id="KW-0963">Cytoplasm</keyword>
<dbReference type="SMART" id="SM00105">
    <property type="entry name" value="ArfGap"/>
    <property type="match status" value="1"/>
</dbReference>
<dbReference type="InterPro" id="IPR013761">
    <property type="entry name" value="SAM/pointed_sf"/>
</dbReference>
<reference evidence="13 14" key="1">
    <citation type="submission" date="2021-05" db="EMBL/GenBank/DDBJ databases">
        <authorList>
            <person name="Zahm M."/>
            <person name="Klopp C."/>
            <person name="Cabau C."/>
            <person name="Kuhl H."/>
            <person name="Suciu R."/>
            <person name="Ciorpac M."/>
            <person name="Holostenco D."/>
            <person name="Gessner J."/>
            <person name="Wuertz S."/>
            <person name="Hohne C."/>
            <person name="Stock M."/>
            <person name="Gislard M."/>
            <person name="Lluch J."/>
            <person name="Milhes M."/>
            <person name="Lampietro C."/>
            <person name="Lopez Roques C."/>
            <person name="Donnadieu C."/>
            <person name="Du K."/>
            <person name="Schartl M."/>
            <person name="Guiguen Y."/>
        </authorList>
    </citation>
    <scope>NUCLEOTIDE SEQUENCE [LARGE SCALE GENOMIC DNA]</scope>
    <source>
        <strain evidence="13">Hh-F2</strain>
        <tissue evidence="13">Blood</tissue>
    </source>
</reference>
<dbReference type="PROSITE" id="PS50238">
    <property type="entry name" value="RHOGAP"/>
    <property type="match status" value="1"/>
</dbReference>
<evidence type="ECO:0000259" key="12">
    <source>
        <dbReference type="PROSITE" id="PS50238"/>
    </source>
</evidence>
<keyword evidence="6" id="KW-0862">Zinc</keyword>
<dbReference type="PRINTS" id="PR00405">
    <property type="entry name" value="REVINTRACTNG"/>
</dbReference>
<protein>
    <submittedName>
        <fullName evidence="13">Arf-GAP with Rho-GAP domain</fullName>
    </submittedName>
</protein>
<keyword evidence="4" id="KW-0597">Phosphoprotein</keyword>
<comment type="subcellular location">
    <subcellularLocation>
        <location evidence="1">Cytoplasm</location>
    </subcellularLocation>
</comment>
<evidence type="ECO:0000313" key="14">
    <source>
        <dbReference type="Proteomes" id="UP001369086"/>
    </source>
</evidence>
<evidence type="ECO:0000313" key="13">
    <source>
        <dbReference type="EMBL" id="KAK6493633.1"/>
    </source>
</evidence>
<dbReference type="PROSITE" id="PS50115">
    <property type="entry name" value="ARFGAP"/>
    <property type="match status" value="1"/>
</dbReference>
<dbReference type="Pfam" id="PF00536">
    <property type="entry name" value="SAM_1"/>
    <property type="match status" value="1"/>
</dbReference>
<dbReference type="EMBL" id="JAHFZB010000002">
    <property type="protein sequence ID" value="KAK6493633.1"/>
    <property type="molecule type" value="Genomic_DNA"/>
</dbReference>
<dbReference type="InterPro" id="IPR008936">
    <property type="entry name" value="Rho_GTPase_activation_prot"/>
</dbReference>
<comment type="caution">
    <text evidence="13">The sequence shown here is derived from an EMBL/GenBank/DDBJ whole genome shotgun (WGS) entry which is preliminary data.</text>
</comment>
<keyword evidence="6" id="KW-0863">Zinc-finger</keyword>
<dbReference type="InterPro" id="IPR037278">
    <property type="entry name" value="ARFGAP/RecO"/>
</dbReference>
<dbReference type="PANTHER" id="PTHR45899:SF1">
    <property type="entry name" value="ARF-GAP WITH RHO-GAP DOMAIN, ANK REPEAT AND PH DOMAIN-CONTAINING PROTEIN 2"/>
    <property type="match status" value="1"/>
</dbReference>
<proteinExistence type="predicted"/>
<keyword evidence="5" id="KW-0677">Repeat</keyword>
<dbReference type="InterPro" id="IPR037858">
    <property type="entry name" value="RhoGAP_ARAP"/>
</dbReference>
<dbReference type="InterPro" id="IPR011993">
    <property type="entry name" value="PH-like_dom_sf"/>
</dbReference>
<feature type="domain" description="PH" evidence="8">
    <location>
        <begin position="837"/>
        <end position="947"/>
    </location>
</feature>
<organism evidence="13 14">
    <name type="scientific">Huso huso</name>
    <name type="common">Beluga</name>
    <name type="synonym">Acipenser huso</name>
    <dbReference type="NCBI Taxonomy" id="61971"/>
    <lineage>
        <taxon>Eukaryota</taxon>
        <taxon>Metazoa</taxon>
        <taxon>Chordata</taxon>
        <taxon>Craniata</taxon>
        <taxon>Vertebrata</taxon>
        <taxon>Euteleostomi</taxon>
        <taxon>Actinopterygii</taxon>
        <taxon>Chondrostei</taxon>
        <taxon>Acipenseriformes</taxon>
        <taxon>Acipenseridae</taxon>
        <taxon>Huso</taxon>
    </lineage>
</organism>
<dbReference type="SUPFAM" id="SSF50729">
    <property type="entry name" value="PH domain-like"/>
    <property type="match status" value="5"/>
</dbReference>
<keyword evidence="6" id="KW-0479">Metal-binding</keyword>
<dbReference type="InterPro" id="IPR001164">
    <property type="entry name" value="ArfGAP_dom"/>
</dbReference>
<name>A0ABR1A963_HUSHU</name>
<dbReference type="SMART" id="SM00324">
    <property type="entry name" value="RhoGAP"/>
    <property type="match status" value="1"/>
</dbReference>
<evidence type="ECO:0000259" key="8">
    <source>
        <dbReference type="PROSITE" id="PS50003"/>
    </source>
</evidence>
<evidence type="ECO:0000259" key="9">
    <source>
        <dbReference type="PROSITE" id="PS50105"/>
    </source>
</evidence>
<dbReference type="CDD" id="cd04385">
    <property type="entry name" value="RhoGAP_ARAP"/>
    <property type="match status" value="1"/>
</dbReference>
<gene>
    <name evidence="13" type="ORF">HHUSO_G3263</name>
</gene>
<evidence type="ECO:0000256" key="3">
    <source>
        <dbReference type="ARBA" id="ARBA00022490"/>
    </source>
</evidence>
<feature type="domain" description="PH" evidence="8">
    <location>
        <begin position="432"/>
        <end position="524"/>
    </location>
</feature>
<dbReference type="SUPFAM" id="SSF54236">
    <property type="entry name" value="Ubiquitin-like"/>
    <property type="match status" value="1"/>
</dbReference>
<dbReference type="Gene3D" id="1.10.220.150">
    <property type="entry name" value="Arf GTPase activating protein"/>
    <property type="match status" value="1"/>
</dbReference>
<evidence type="ECO:0000256" key="4">
    <source>
        <dbReference type="ARBA" id="ARBA00022553"/>
    </source>
</evidence>
<dbReference type="CDD" id="cd13253">
    <property type="entry name" value="PH1_ARAP"/>
    <property type="match status" value="1"/>
</dbReference>